<keyword evidence="2" id="KW-1185">Reference proteome</keyword>
<comment type="caution">
    <text evidence="1">The sequence shown here is derived from an EMBL/GenBank/DDBJ whole genome shotgun (WGS) entry which is preliminary data.</text>
</comment>
<gene>
    <name evidence="1" type="ORF">LOK49_LG08G02272</name>
</gene>
<sequence>MVATGKQPRNPFTATVTLTVLQLTKRVAFEEEIDKLSREKVALEKVAHEKAALLSVSKLQLEDSTQRVNGMEQRQDKLLNHLETAIQNQNFVEHLAGNLKLWIFQHIIRKGVYLKLITPSQFQRIALWTTIAALGPSLGTFSPKISQTS</sequence>
<proteinExistence type="predicted"/>
<protein>
    <submittedName>
        <fullName evidence="1">Heat stress transcription factor A-5</fullName>
    </submittedName>
</protein>
<name>A0ACC0GRJ9_9ERIC</name>
<reference evidence="1 2" key="1">
    <citation type="journal article" date="2022" name="Plant J.">
        <title>Chromosome-level genome of Camellia lanceoleosa provides a valuable resource for understanding genome evolution and self-incompatibility.</title>
        <authorList>
            <person name="Gong W."/>
            <person name="Xiao S."/>
            <person name="Wang L."/>
            <person name="Liao Z."/>
            <person name="Chang Y."/>
            <person name="Mo W."/>
            <person name="Hu G."/>
            <person name="Li W."/>
            <person name="Zhao G."/>
            <person name="Zhu H."/>
            <person name="Hu X."/>
            <person name="Ji K."/>
            <person name="Xiang X."/>
            <person name="Song Q."/>
            <person name="Yuan D."/>
            <person name="Jin S."/>
            <person name="Zhang L."/>
        </authorList>
    </citation>
    <scope>NUCLEOTIDE SEQUENCE [LARGE SCALE GENOMIC DNA]</scope>
    <source>
        <strain evidence="1">SQ_2022a</strain>
    </source>
</reference>
<dbReference type="EMBL" id="CM045766">
    <property type="protein sequence ID" value="KAI8002736.1"/>
    <property type="molecule type" value="Genomic_DNA"/>
</dbReference>
<accession>A0ACC0GRJ9</accession>
<organism evidence="1 2">
    <name type="scientific">Camellia lanceoleosa</name>
    <dbReference type="NCBI Taxonomy" id="1840588"/>
    <lineage>
        <taxon>Eukaryota</taxon>
        <taxon>Viridiplantae</taxon>
        <taxon>Streptophyta</taxon>
        <taxon>Embryophyta</taxon>
        <taxon>Tracheophyta</taxon>
        <taxon>Spermatophyta</taxon>
        <taxon>Magnoliopsida</taxon>
        <taxon>eudicotyledons</taxon>
        <taxon>Gunneridae</taxon>
        <taxon>Pentapetalae</taxon>
        <taxon>asterids</taxon>
        <taxon>Ericales</taxon>
        <taxon>Theaceae</taxon>
        <taxon>Camellia</taxon>
    </lineage>
</organism>
<dbReference type="Proteomes" id="UP001060215">
    <property type="component" value="Chromosome 9"/>
</dbReference>
<evidence type="ECO:0000313" key="2">
    <source>
        <dbReference type="Proteomes" id="UP001060215"/>
    </source>
</evidence>
<evidence type="ECO:0000313" key="1">
    <source>
        <dbReference type="EMBL" id="KAI8002736.1"/>
    </source>
</evidence>